<name>A0A174CXM6_9FIRM</name>
<organism evidence="2 3">
    <name type="scientific">Hungatella hathewayi</name>
    <dbReference type="NCBI Taxonomy" id="154046"/>
    <lineage>
        <taxon>Bacteria</taxon>
        <taxon>Bacillati</taxon>
        <taxon>Bacillota</taxon>
        <taxon>Clostridia</taxon>
        <taxon>Lachnospirales</taxon>
        <taxon>Lachnospiraceae</taxon>
        <taxon>Hungatella</taxon>
    </lineage>
</organism>
<dbReference type="SUPFAM" id="SSF47413">
    <property type="entry name" value="lambda repressor-like DNA-binding domains"/>
    <property type="match status" value="1"/>
</dbReference>
<sequence>MVYDRAGAAKRIRQRRKELGMTSAEVAGKIGRAVHYYGDIERGTCGMSIETLLDLSHYLDLSVDYILFGQAGEERIDNPDLAYRILKKYDEKTQKEAIEMMKFYLCLRESGKK</sequence>
<dbReference type="GO" id="GO:0003677">
    <property type="term" value="F:DNA binding"/>
    <property type="evidence" value="ECO:0007669"/>
    <property type="project" value="InterPro"/>
</dbReference>
<dbReference type="InterPro" id="IPR010982">
    <property type="entry name" value="Lambda_DNA-bd_dom_sf"/>
</dbReference>
<protein>
    <submittedName>
        <fullName evidence="2">XRE family transcriptional regulator</fullName>
    </submittedName>
</protein>
<feature type="domain" description="HTH cro/C1-type" evidence="1">
    <location>
        <begin position="12"/>
        <end position="66"/>
    </location>
</feature>
<dbReference type="InterPro" id="IPR001387">
    <property type="entry name" value="Cro/C1-type_HTH"/>
</dbReference>
<gene>
    <name evidence="2" type="ORF">ERS852407_02031</name>
</gene>
<reference evidence="2 3" key="1">
    <citation type="submission" date="2015-09" db="EMBL/GenBank/DDBJ databases">
        <authorList>
            <consortium name="Pathogen Informatics"/>
        </authorList>
    </citation>
    <scope>NUCLEOTIDE SEQUENCE [LARGE SCALE GENOMIC DNA]</scope>
    <source>
        <strain evidence="2 3">2789STDY5608850</strain>
    </source>
</reference>
<dbReference type="EMBL" id="CYZE01000004">
    <property type="protein sequence ID" value="CUO16525.1"/>
    <property type="molecule type" value="Genomic_DNA"/>
</dbReference>
<dbReference type="Proteomes" id="UP000095651">
    <property type="component" value="Unassembled WGS sequence"/>
</dbReference>
<dbReference type="CDD" id="cd00093">
    <property type="entry name" value="HTH_XRE"/>
    <property type="match status" value="1"/>
</dbReference>
<dbReference type="RefSeq" id="WP_055654702.1">
    <property type="nucleotide sequence ID" value="NZ_CABIXC010000004.1"/>
</dbReference>
<accession>A0A174CXM6</accession>
<dbReference type="Gene3D" id="1.10.260.40">
    <property type="entry name" value="lambda repressor-like DNA-binding domains"/>
    <property type="match status" value="1"/>
</dbReference>
<dbReference type="AlphaFoldDB" id="A0A174CXM6"/>
<dbReference type="SMART" id="SM00530">
    <property type="entry name" value="HTH_XRE"/>
    <property type="match status" value="1"/>
</dbReference>
<dbReference type="Pfam" id="PF01381">
    <property type="entry name" value="HTH_3"/>
    <property type="match status" value="1"/>
</dbReference>
<proteinExistence type="predicted"/>
<evidence type="ECO:0000259" key="1">
    <source>
        <dbReference type="PROSITE" id="PS50943"/>
    </source>
</evidence>
<dbReference type="PROSITE" id="PS50943">
    <property type="entry name" value="HTH_CROC1"/>
    <property type="match status" value="1"/>
</dbReference>
<evidence type="ECO:0000313" key="3">
    <source>
        <dbReference type="Proteomes" id="UP000095651"/>
    </source>
</evidence>
<evidence type="ECO:0000313" key="2">
    <source>
        <dbReference type="EMBL" id="CUO16525.1"/>
    </source>
</evidence>